<evidence type="ECO:0000313" key="2">
    <source>
        <dbReference type="EMBL" id="KAH0777525.1"/>
    </source>
</evidence>
<feature type="compositionally biased region" description="Basic and acidic residues" evidence="1">
    <location>
        <begin position="212"/>
        <end position="221"/>
    </location>
</feature>
<evidence type="ECO:0000256" key="1">
    <source>
        <dbReference type="SAM" id="MobiDB-lite"/>
    </source>
</evidence>
<organism evidence="2 3">
    <name type="scientific">Solanum tuberosum</name>
    <name type="common">Potato</name>
    <dbReference type="NCBI Taxonomy" id="4113"/>
    <lineage>
        <taxon>Eukaryota</taxon>
        <taxon>Viridiplantae</taxon>
        <taxon>Streptophyta</taxon>
        <taxon>Embryophyta</taxon>
        <taxon>Tracheophyta</taxon>
        <taxon>Spermatophyta</taxon>
        <taxon>Magnoliopsida</taxon>
        <taxon>eudicotyledons</taxon>
        <taxon>Gunneridae</taxon>
        <taxon>Pentapetalae</taxon>
        <taxon>asterids</taxon>
        <taxon>lamiids</taxon>
        <taxon>Solanales</taxon>
        <taxon>Solanaceae</taxon>
        <taxon>Solanoideae</taxon>
        <taxon>Solaneae</taxon>
        <taxon>Solanum</taxon>
    </lineage>
</organism>
<dbReference type="EMBL" id="JAIVGD010000003">
    <property type="protein sequence ID" value="KAH0777525.1"/>
    <property type="molecule type" value="Genomic_DNA"/>
</dbReference>
<reference evidence="2 3" key="1">
    <citation type="journal article" date="2021" name="bioRxiv">
        <title>Chromosome-scale and haplotype-resolved genome assembly of a tetraploid potato cultivar.</title>
        <authorList>
            <person name="Sun H."/>
            <person name="Jiao W.-B."/>
            <person name="Krause K."/>
            <person name="Campoy J.A."/>
            <person name="Goel M."/>
            <person name="Folz-Donahue K."/>
            <person name="Kukat C."/>
            <person name="Huettel B."/>
            <person name="Schneeberger K."/>
        </authorList>
    </citation>
    <scope>NUCLEOTIDE SEQUENCE [LARGE SCALE GENOMIC DNA]</scope>
    <source>
        <strain evidence="2">SolTubOtavaFocal</strain>
        <tissue evidence="2">Leaves</tissue>
    </source>
</reference>
<feature type="region of interest" description="Disordered" evidence="1">
    <location>
        <begin position="207"/>
        <end position="235"/>
    </location>
</feature>
<protein>
    <submittedName>
        <fullName evidence="2">Uncharacterized protein</fullName>
    </submittedName>
</protein>
<dbReference type="Proteomes" id="UP000826656">
    <property type="component" value="Unassembled WGS sequence"/>
</dbReference>
<name>A0ABQ7WC22_SOLTU</name>
<proteinExistence type="predicted"/>
<gene>
    <name evidence="2" type="ORF">KY290_008936</name>
</gene>
<comment type="caution">
    <text evidence="2">The sequence shown here is derived from an EMBL/GenBank/DDBJ whole genome shotgun (WGS) entry which is preliminary data.</text>
</comment>
<keyword evidence="3" id="KW-1185">Reference proteome</keyword>
<accession>A0ABQ7WC22</accession>
<evidence type="ECO:0000313" key="3">
    <source>
        <dbReference type="Proteomes" id="UP000826656"/>
    </source>
</evidence>
<sequence>MFLEEVKYSLKQGTRYVPSKKEEHKQLDMKLTGNFWQQPPNQVLWLLKFYRKQGYHHFMPTFWNVGLGQFIEAELLLPGLSEKKHLQTCITHDSFLRGILLLTLSNLLGSRSLIFSLLLQYFFLVNLLKMLDDGVAALGSPPASKQVMANLPVTIFIDEFLMNLWYICGVSNFQGGVSCRLEDARVSQQAYVSPSLPEAMWKRGHLGTKGKTKAEKNEEAKGCTLPKGRTPPFVPVREALEKQDQKGDERSSRCFTE</sequence>